<evidence type="ECO:0000256" key="2">
    <source>
        <dbReference type="ARBA" id="ARBA00022605"/>
    </source>
</evidence>
<dbReference type="InterPro" id="IPR036291">
    <property type="entry name" value="NAD(P)-bd_dom_sf"/>
</dbReference>
<dbReference type="PANTHER" id="PTHR42789:SF1">
    <property type="entry name" value="D-ISOMER SPECIFIC 2-HYDROXYACID DEHYDROGENASE FAMILY PROTEIN (AFU_ORTHOLOGUE AFUA_6G10090)"/>
    <property type="match status" value="1"/>
</dbReference>
<gene>
    <name evidence="8" type="ORF">OQI_11620</name>
</gene>
<dbReference type="Gene3D" id="3.40.50.720">
    <property type="entry name" value="NAD(P)-binding Rossmann-like Domain"/>
    <property type="match status" value="2"/>
</dbReference>
<evidence type="ECO:0000259" key="6">
    <source>
        <dbReference type="Pfam" id="PF00389"/>
    </source>
</evidence>
<dbReference type="CDD" id="cd12173">
    <property type="entry name" value="PGDH_4"/>
    <property type="match status" value="1"/>
</dbReference>
<evidence type="ECO:0008006" key="10">
    <source>
        <dbReference type="Google" id="ProtNLM"/>
    </source>
</evidence>
<comment type="caution">
    <text evidence="8">The sequence shown here is derived from an EMBL/GenBank/DDBJ whole genome shotgun (WGS) entry which is preliminary data.</text>
</comment>
<dbReference type="Pfam" id="PF00389">
    <property type="entry name" value="2-Hacid_dh"/>
    <property type="match status" value="1"/>
</dbReference>
<dbReference type="RefSeq" id="WP_086169275.1">
    <property type="nucleotide sequence ID" value="NZ_MRYD01000046.1"/>
</dbReference>
<feature type="domain" description="D-isomer specific 2-hydroxyacid dehydrogenase NAD-binding" evidence="7">
    <location>
        <begin position="105"/>
        <end position="279"/>
    </location>
</feature>
<dbReference type="InterPro" id="IPR029752">
    <property type="entry name" value="D-isomer_DH_CS1"/>
</dbReference>
<feature type="domain" description="D-isomer specific 2-hydroxyacid dehydrogenase catalytic" evidence="6">
    <location>
        <begin position="5"/>
        <end position="311"/>
    </location>
</feature>
<dbReference type="SUPFAM" id="SSF52283">
    <property type="entry name" value="Formate/glycerate dehydrogenase catalytic domain-like"/>
    <property type="match status" value="1"/>
</dbReference>
<dbReference type="PANTHER" id="PTHR42789">
    <property type="entry name" value="D-ISOMER SPECIFIC 2-HYDROXYACID DEHYDROGENASE FAMILY PROTEIN (AFU_ORTHOLOGUE AFUA_6G10090)"/>
    <property type="match status" value="1"/>
</dbReference>
<keyword evidence="9" id="KW-1185">Reference proteome</keyword>
<evidence type="ECO:0000313" key="9">
    <source>
        <dbReference type="Proteomes" id="UP000194266"/>
    </source>
</evidence>
<comment type="similarity">
    <text evidence="1 5">Belongs to the D-isomer specific 2-hydroxyacid dehydrogenase family.</text>
</comment>
<evidence type="ECO:0000313" key="8">
    <source>
        <dbReference type="EMBL" id="OSZ60279.1"/>
    </source>
</evidence>
<dbReference type="InterPro" id="IPR006140">
    <property type="entry name" value="D-isomer_DH_NAD-bd"/>
</dbReference>
<dbReference type="Pfam" id="PF02826">
    <property type="entry name" value="2-Hacid_dh_C"/>
    <property type="match status" value="1"/>
</dbReference>
<protein>
    <recommendedName>
        <fullName evidence="10">Phosphoglycerate dehydrogenase</fullName>
    </recommendedName>
</protein>
<dbReference type="PROSITE" id="PS00065">
    <property type="entry name" value="D_2_HYDROXYACID_DH_1"/>
    <property type="match status" value="1"/>
</dbReference>
<evidence type="ECO:0000259" key="7">
    <source>
        <dbReference type="Pfam" id="PF02826"/>
    </source>
</evidence>
<keyword evidence="2" id="KW-0028">Amino-acid biosynthesis</keyword>
<dbReference type="InterPro" id="IPR006139">
    <property type="entry name" value="D-isomer_2_OHA_DH_cat_dom"/>
</dbReference>
<reference evidence="8 9" key="1">
    <citation type="submission" date="2016-12" db="EMBL/GenBank/DDBJ databases">
        <title>Genome Mining:The Detection of Biosynthetic Gene Clusters to Aid in the Expression of Curamycin A produced by Streptomyces sp. strain CZA14.</title>
        <authorList>
            <person name="Durrell K.A."/>
            <person name="Kirby B.M."/>
            <person name="Khan W."/>
            <person name="Mthethwa T."/>
            <person name="Le Roes-Hill M."/>
        </authorList>
    </citation>
    <scope>NUCLEOTIDE SEQUENCE [LARGE SCALE GENOMIC DNA]</scope>
    <source>
        <strain evidence="8 9">CZA14</strain>
    </source>
</reference>
<evidence type="ECO:0000256" key="3">
    <source>
        <dbReference type="ARBA" id="ARBA00023002"/>
    </source>
</evidence>
<name>A0ABX3YK94_9ACTN</name>
<organism evidence="8 9">
    <name type="scientific">Streptomyces pharetrae CZA14</name>
    <dbReference type="NCBI Taxonomy" id="1144883"/>
    <lineage>
        <taxon>Bacteria</taxon>
        <taxon>Bacillati</taxon>
        <taxon>Actinomycetota</taxon>
        <taxon>Actinomycetes</taxon>
        <taxon>Kitasatosporales</taxon>
        <taxon>Streptomycetaceae</taxon>
        <taxon>Streptomyces</taxon>
    </lineage>
</organism>
<evidence type="ECO:0000256" key="5">
    <source>
        <dbReference type="RuleBase" id="RU003719"/>
    </source>
</evidence>
<dbReference type="EMBL" id="MRYD01000046">
    <property type="protein sequence ID" value="OSZ60279.1"/>
    <property type="molecule type" value="Genomic_DNA"/>
</dbReference>
<keyword evidence="3 5" id="KW-0560">Oxidoreductase</keyword>
<proteinExistence type="inferred from homology"/>
<sequence length="328" mass="33861">MPGTVVVADSLPHTALSELEGYALRHCDGRDPRALREALADAEAVLIRSGTRIDAAALAAAPRLRIVARAGVGLDNVDVAAATRAGVVVANAPRSNVISVAELAVGLIIASVRRVLPANRSLRDGRWERSRYQGRELAGTTVGIIGLGHVGTLVAERLAPFGVRLLAHDPYVDTEAAHRLGARAVALDTLLSESDTVTVHVPKTPATIGLLGDRELRLMKPSAHLVNTSRGGIVDETALTAALTQGRLAGAALDVFALEPAVGNALLGLDSVVATPHIGASTHEAQERAGREAVTAVRCALEGRPVPYAVNTPLATPVPAEPVGGGPV</sequence>
<evidence type="ECO:0000256" key="1">
    <source>
        <dbReference type="ARBA" id="ARBA00005854"/>
    </source>
</evidence>
<accession>A0ABX3YK94</accession>
<dbReference type="Proteomes" id="UP000194266">
    <property type="component" value="Unassembled WGS sequence"/>
</dbReference>
<evidence type="ECO:0000256" key="4">
    <source>
        <dbReference type="ARBA" id="ARBA00023027"/>
    </source>
</evidence>
<dbReference type="SUPFAM" id="SSF51735">
    <property type="entry name" value="NAD(P)-binding Rossmann-fold domains"/>
    <property type="match status" value="1"/>
</dbReference>
<dbReference type="InterPro" id="IPR050857">
    <property type="entry name" value="D-2-hydroxyacid_DH"/>
</dbReference>
<keyword evidence="4" id="KW-0520">NAD</keyword>